<dbReference type="Proteomes" id="UP000247409">
    <property type="component" value="Unassembled WGS sequence"/>
</dbReference>
<feature type="compositionally biased region" description="Low complexity" evidence="1">
    <location>
        <begin position="87"/>
        <end position="98"/>
    </location>
</feature>
<accession>A0A2V3IZ12</accession>
<dbReference type="AlphaFoldDB" id="A0A2V3IZ12"/>
<organism evidence="2 3">
    <name type="scientific">Gracilariopsis chorda</name>
    <dbReference type="NCBI Taxonomy" id="448386"/>
    <lineage>
        <taxon>Eukaryota</taxon>
        <taxon>Rhodophyta</taxon>
        <taxon>Florideophyceae</taxon>
        <taxon>Rhodymeniophycidae</taxon>
        <taxon>Gracilariales</taxon>
        <taxon>Gracilariaceae</taxon>
        <taxon>Gracilariopsis</taxon>
    </lineage>
</organism>
<evidence type="ECO:0000313" key="2">
    <source>
        <dbReference type="EMBL" id="PXF47388.1"/>
    </source>
</evidence>
<dbReference type="EMBL" id="NBIV01000025">
    <property type="protein sequence ID" value="PXF47388.1"/>
    <property type="molecule type" value="Genomic_DNA"/>
</dbReference>
<feature type="region of interest" description="Disordered" evidence="1">
    <location>
        <begin position="86"/>
        <end position="109"/>
    </location>
</feature>
<protein>
    <submittedName>
        <fullName evidence="2">Uncharacterized protein</fullName>
    </submittedName>
</protein>
<evidence type="ECO:0000256" key="1">
    <source>
        <dbReference type="SAM" id="MobiDB-lite"/>
    </source>
</evidence>
<proteinExistence type="predicted"/>
<sequence>MNSHSLCDDLKIDEQSEMLIDNVLENRHAFTWDWNSELFDSNFSYLLSFPCTDEIENENDGTATTRDFKDFFKPSIPHHEGNRIAISSPSDSSQTVPSFTHNSSPLLGAHREDLSRTQADLDECHDEDMLEMKIKDIKKDFARHSSAKAQERSHLSVKKEIQKPPTTAGITLDDLKAVFHLERPKAEKTT</sequence>
<name>A0A2V3IZ12_9FLOR</name>
<gene>
    <name evidence="2" type="ORF">BWQ96_02868</name>
</gene>
<comment type="caution">
    <text evidence="2">The sequence shown here is derived from an EMBL/GenBank/DDBJ whole genome shotgun (WGS) entry which is preliminary data.</text>
</comment>
<keyword evidence="3" id="KW-1185">Reference proteome</keyword>
<evidence type="ECO:0000313" key="3">
    <source>
        <dbReference type="Proteomes" id="UP000247409"/>
    </source>
</evidence>
<reference evidence="2 3" key="1">
    <citation type="journal article" date="2018" name="Mol. Biol. Evol.">
        <title>Analysis of the draft genome of the red seaweed Gracilariopsis chorda provides insights into genome size evolution in Rhodophyta.</title>
        <authorList>
            <person name="Lee J."/>
            <person name="Yang E.C."/>
            <person name="Graf L."/>
            <person name="Yang J.H."/>
            <person name="Qiu H."/>
            <person name="Zel Zion U."/>
            <person name="Chan C.X."/>
            <person name="Stephens T.G."/>
            <person name="Weber A.P.M."/>
            <person name="Boo G.H."/>
            <person name="Boo S.M."/>
            <person name="Kim K.M."/>
            <person name="Shin Y."/>
            <person name="Jung M."/>
            <person name="Lee S.J."/>
            <person name="Yim H.S."/>
            <person name="Lee J.H."/>
            <person name="Bhattacharya D."/>
            <person name="Yoon H.S."/>
        </authorList>
    </citation>
    <scope>NUCLEOTIDE SEQUENCE [LARGE SCALE GENOMIC DNA]</scope>
    <source>
        <strain evidence="2 3">SKKU-2015</strain>
        <tissue evidence="2">Whole body</tissue>
    </source>
</reference>